<dbReference type="InterPro" id="IPR006674">
    <property type="entry name" value="HD_domain"/>
</dbReference>
<keyword evidence="3" id="KW-0547">Nucleotide-binding</keyword>
<evidence type="ECO:0000256" key="5">
    <source>
        <dbReference type="ARBA" id="ARBA00023004"/>
    </source>
</evidence>
<dbReference type="EMBL" id="QXXA01000004">
    <property type="protein sequence ID" value="NBI05713.1"/>
    <property type="molecule type" value="Genomic_DNA"/>
</dbReference>
<dbReference type="GO" id="GO:0046872">
    <property type="term" value="F:metal ion binding"/>
    <property type="evidence" value="ECO:0007669"/>
    <property type="project" value="UniProtKB-KW"/>
</dbReference>
<name>A0A845QZB7_9CLOT</name>
<dbReference type="AlphaFoldDB" id="A0A845QZB7"/>
<feature type="domain" description="HD" evidence="7">
    <location>
        <begin position="18"/>
        <end position="133"/>
    </location>
</feature>
<evidence type="ECO:0000256" key="6">
    <source>
        <dbReference type="ARBA" id="ARBA00049417"/>
    </source>
</evidence>
<keyword evidence="4" id="KW-0378">Hydrolase</keyword>
<comment type="caution">
    <text evidence="8">The sequence shown here is derived from an EMBL/GenBank/DDBJ whole genome shotgun (WGS) entry which is preliminary data.</text>
</comment>
<evidence type="ECO:0000256" key="4">
    <source>
        <dbReference type="ARBA" id="ARBA00022801"/>
    </source>
</evidence>
<evidence type="ECO:0000259" key="7">
    <source>
        <dbReference type="PROSITE" id="PS51831"/>
    </source>
</evidence>
<dbReference type="GO" id="GO:0008803">
    <property type="term" value="F:bis(5'-nucleosyl)-tetraphosphatase (symmetrical) activity"/>
    <property type="evidence" value="ECO:0007669"/>
    <property type="project" value="UniProtKB-EC"/>
</dbReference>
<dbReference type="Proteomes" id="UP000467132">
    <property type="component" value="Unassembled WGS sequence"/>
</dbReference>
<reference evidence="8 9" key="1">
    <citation type="submission" date="2018-08" db="EMBL/GenBank/DDBJ databases">
        <title>Murine metabolic-syndrome-specific gut microbial biobank.</title>
        <authorList>
            <person name="Liu C."/>
        </authorList>
    </citation>
    <scope>NUCLEOTIDE SEQUENCE [LARGE SCALE GENOMIC DNA]</scope>
    <source>
        <strain evidence="8 9">583</strain>
    </source>
</reference>
<gene>
    <name evidence="8" type="ORF">D3Z33_02440</name>
</gene>
<dbReference type="GO" id="GO:0000166">
    <property type="term" value="F:nucleotide binding"/>
    <property type="evidence" value="ECO:0007669"/>
    <property type="project" value="UniProtKB-KW"/>
</dbReference>
<dbReference type="CDD" id="cd00077">
    <property type="entry name" value="HDc"/>
    <property type="match status" value="1"/>
</dbReference>
<evidence type="ECO:0000256" key="2">
    <source>
        <dbReference type="ARBA" id="ARBA00022723"/>
    </source>
</evidence>
<evidence type="ECO:0000256" key="3">
    <source>
        <dbReference type="ARBA" id="ARBA00022741"/>
    </source>
</evidence>
<accession>A0A845QZB7</accession>
<dbReference type="SUPFAM" id="SSF109604">
    <property type="entry name" value="HD-domain/PDEase-like"/>
    <property type="match status" value="1"/>
</dbReference>
<dbReference type="RefSeq" id="WP_160196209.1">
    <property type="nucleotide sequence ID" value="NZ_QXXA01000004.1"/>
</dbReference>
<dbReference type="SMART" id="SM00471">
    <property type="entry name" value="HDc"/>
    <property type="match status" value="1"/>
</dbReference>
<dbReference type="InterPro" id="IPR051094">
    <property type="entry name" value="Diverse_Catalytic_Enzymes"/>
</dbReference>
<keyword evidence="2" id="KW-0479">Metal-binding</keyword>
<evidence type="ECO:0000256" key="1">
    <source>
        <dbReference type="ARBA" id="ARBA00012506"/>
    </source>
</evidence>
<evidence type="ECO:0000313" key="8">
    <source>
        <dbReference type="EMBL" id="NBI05713.1"/>
    </source>
</evidence>
<dbReference type="InterPro" id="IPR006675">
    <property type="entry name" value="HDIG_dom"/>
</dbReference>
<dbReference type="NCBIfam" id="TIGR00277">
    <property type="entry name" value="HDIG"/>
    <property type="match status" value="1"/>
</dbReference>
<evidence type="ECO:0000313" key="9">
    <source>
        <dbReference type="Proteomes" id="UP000467132"/>
    </source>
</evidence>
<dbReference type="PANTHER" id="PTHR35795">
    <property type="entry name" value="SLR1885 PROTEIN"/>
    <property type="match status" value="1"/>
</dbReference>
<keyword evidence="9" id="KW-1185">Reference proteome</keyword>
<comment type="catalytic activity">
    <reaction evidence="6">
        <text>P(1),P(4)-bis(5'-adenosyl) tetraphosphate + H2O = 2 ADP + 2 H(+)</text>
        <dbReference type="Rhea" id="RHEA:24252"/>
        <dbReference type="ChEBI" id="CHEBI:15377"/>
        <dbReference type="ChEBI" id="CHEBI:15378"/>
        <dbReference type="ChEBI" id="CHEBI:58141"/>
        <dbReference type="ChEBI" id="CHEBI:456216"/>
        <dbReference type="EC" id="3.6.1.41"/>
    </reaction>
</comment>
<dbReference type="InterPro" id="IPR005249">
    <property type="entry name" value="YqeK"/>
</dbReference>
<dbReference type="PROSITE" id="PS51831">
    <property type="entry name" value="HD"/>
    <property type="match status" value="1"/>
</dbReference>
<proteinExistence type="predicted"/>
<keyword evidence="5" id="KW-0408">Iron</keyword>
<dbReference type="InterPro" id="IPR003607">
    <property type="entry name" value="HD/PDEase_dom"/>
</dbReference>
<sequence>MKIEEMKNILKKDIDKERYKHTIRVAETAIELAKHYKVDTEKAYIAALLHDSAKYKGKDTLLKKAQEFGIILDTVMKNNPHLIHPFLGAKLAEVKYNILDEDILNAIKYHTTGRKNMSILEKIIFIADYIEPGRNFPGLEKIRDTSFKDIDLSIILAMDNTLKYIINKGWLIHPNTIETRNSLIFKRNKII</sequence>
<dbReference type="Pfam" id="PF01966">
    <property type="entry name" value="HD"/>
    <property type="match status" value="1"/>
</dbReference>
<protein>
    <recommendedName>
        <fullName evidence="1">bis(5'-nucleosyl)-tetraphosphatase (symmetrical)</fullName>
        <ecNumber evidence="1">3.6.1.41</ecNumber>
    </recommendedName>
</protein>
<dbReference type="EC" id="3.6.1.41" evidence="1"/>
<dbReference type="OrthoDB" id="5295945at2"/>
<dbReference type="Gene3D" id="1.10.3210.10">
    <property type="entry name" value="Hypothetical protein af1432"/>
    <property type="match status" value="1"/>
</dbReference>
<dbReference type="PANTHER" id="PTHR35795:SF1">
    <property type="entry name" value="BIS(5'-NUCLEOSYL)-TETRAPHOSPHATASE, SYMMETRICAL"/>
    <property type="match status" value="1"/>
</dbReference>
<organism evidence="8 9">
    <name type="scientific">Senegalia massiliensis</name>
    <dbReference type="NCBI Taxonomy" id="1720316"/>
    <lineage>
        <taxon>Bacteria</taxon>
        <taxon>Bacillati</taxon>
        <taxon>Bacillota</taxon>
        <taxon>Clostridia</taxon>
        <taxon>Eubacteriales</taxon>
        <taxon>Clostridiaceae</taxon>
        <taxon>Senegalia</taxon>
    </lineage>
</organism>
<dbReference type="NCBIfam" id="TIGR00488">
    <property type="entry name" value="bis(5'-nucleosyl)-tetraphosphatase (symmetrical) YqeK"/>
    <property type="match status" value="1"/>
</dbReference>